<evidence type="ECO:0000256" key="5">
    <source>
        <dbReference type="ARBA" id="ARBA00022478"/>
    </source>
</evidence>
<protein>
    <recommendedName>
        <fullName evidence="4 9">DNA-directed RNA polymerase III subunit RPC3</fullName>
        <shortName evidence="9">RNA polymerase III subunit C3</shortName>
    </recommendedName>
</protein>
<dbReference type="OrthoDB" id="272392at2759"/>
<sequence length="546" mass="62427">MSDYELNLTRAILGDHFGPVVESVGHLLARKGRLPLPLIVRDSGLKLKQVREALVVMIQHNLATWAEAPMGPRLIVFYQASIRAILMRQRIGDSLKTIVDLHDGDGLTIMNHVLVQGKITPEALKAKLDWKKLTVNRRLLYTEVLHALIRLRFIEAVQHSDSVSVDDRVMKEDAEAKDKLSAMPSAAEITKAKKLRMEKAEAEYQQGNLVGMKRKIADSSDTSALKIRVGSFEMVEEVDETMHFRVNFERFNLYLRNHQIVDLVQERTNRSGGAIVRAMLGAVEEKMRSTHEENSPPVTLVQITHQLPKDNRITEDIELSTAGLDRGEVDIHGGDNRSQDVVRQFLEVLRHDSGNILYRDELRGGGQFRINFTRARQQLTERLLFSYLEEKFGILSCRIMRILNEKGKMDDKQLAKFALLPVKDVRKVVHELMAHNFVSLQEIPKTADRTPITCFYLFFTSVSVSTDACLQLHYKELTNLYSRMFYERTLRSRLLAKTQREDVQQDQSLLSPADKRALEALENTMNLLQGSILRLDRQVLLLRDIA</sequence>
<evidence type="ECO:0000256" key="3">
    <source>
        <dbReference type="ARBA" id="ARBA00011206"/>
    </source>
</evidence>
<comment type="function">
    <text evidence="8 9">DNA-dependent RNA polymerase catalyzes the transcription of DNA into RNA using the four ribonucleoside triphosphates as substrates. Specific core component of RNA polymerase III which synthesizes small RNAs, such as 5S rRNA and tRNAs.</text>
</comment>
<dbReference type="GO" id="GO:0003697">
    <property type="term" value="F:single-stranded DNA binding"/>
    <property type="evidence" value="ECO:0007669"/>
    <property type="project" value="UniProtKB-UniRule"/>
</dbReference>
<evidence type="ECO:0000256" key="4">
    <source>
        <dbReference type="ARBA" id="ARBA00016689"/>
    </source>
</evidence>
<dbReference type="InterPro" id="IPR036388">
    <property type="entry name" value="WH-like_DNA-bd_sf"/>
</dbReference>
<evidence type="ECO:0000256" key="7">
    <source>
        <dbReference type="ARBA" id="ARBA00023242"/>
    </source>
</evidence>
<dbReference type="GO" id="GO:0006351">
    <property type="term" value="P:DNA-templated transcription"/>
    <property type="evidence" value="ECO:0007669"/>
    <property type="project" value="InterPro"/>
</dbReference>
<evidence type="ECO:0000256" key="2">
    <source>
        <dbReference type="ARBA" id="ARBA00006835"/>
    </source>
</evidence>
<evidence type="ECO:0000256" key="1">
    <source>
        <dbReference type="ARBA" id="ARBA00004123"/>
    </source>
</evidence>
<dbReference type="InterPro" id="IPR039748">
    <property type="entry name" value="RPC3"/>
</dbReference>
<evidence type="ECO:0000256" key="6">
    <source>
        <dbReference type="ARBA" id="ARBA00023163"/>
    </source>
</evidence>
<dbReference type="PANTHER" id="PTHR12949:SF0">
    <property type="entry name" value="DNA-DIRECTED RNA POLYMERASE III SUBUNIT RPC3"/>
    <property type="match status" value="1"/>
</dbReference>
<evidence type="ECO:0000256" key="9">
    <source>
        <dbReference type="RuleBase" id="RU367076"/>
    </source>
</evidence>
<keyword evidence="5 9" id="KW-0240">DNA-directed RNA polymerase</keyword>
<dbReference type="PANTHER" id="PTHR12949">
    <property type="entry name" value="RNA POLYMERASE III DNA DIRECTED -RELATED"/>
    <property type="match status" value="1"/>
</dbReference>
<organism evidence="13 14">
    <name type="scientific">Dimargaris cristalligena</name>
    <dbReference type="NCBI Taxonomy" id="215637"/>
    <lineage>
        <taxon>Eukaryota</taxon>
        <taxon>Fungi</taxon>
        <taxon>Fungi incertae sedis</taxon>
        <taxon>Zoopagomycota</taxon>
        <taxon>Kickxellomycotina</taxon>
        <taxon>Dimargaritomycetes</taxon>
        <taxon>Dimargaritales</taxon>
        <taxon>Dimargaritaceae</taxon>
        <taxon>Dimargaris</taxon>
    </lineage>
</organism>
<dbReference type="STRING" id="215637.A0A4P9ZPY0"/>
<dbReference type="Gene3D" id="1.10.10.10">
    <property type="entry name" value="Winged helix-like DNA-binding domain superfamily/Winged helix DNA-binding domain"/>
    <property type="match status" value="3"/>
</dbReference>
<gene>
    <name evidence="13" type="ORF">BJ085DRAFT_28128</name>
</gene>
<dbReference type="InterPro" id="IPR055207">
    <property type="entry name" value="POLR3C_WHD"/>
</dbReference>
<dbReference type="Pfam" id="PF22536">
    <property type="entry name" value="WHD_POLR3C"/>
    <property type="match status" value="1"/>
</dbReference>
<proteinExistence type="inferred from homology"/>
<dbReference type="InterPro" id="IPR013197">
    <property type="entry name" value="RNA_pol_III_RPC82-rel_HTH"/>
</dbReference>
<name>A0A4P9ZPY0_9FUNG</name>
<dbReference type="GO" id="GO:0005666">
    <property type="term" value="C:RNA polymerase III complex"/>
    <property type="evidence" value="ECO:0007669"/>
    <property type="project" value="UniProtKB-UniRule"/>
</dbReference>
<comment type="subcellular location">
    <subcellularLocation>
        <location evidence="1 9">Nucleus</location>
    </subcellularLocation>
</comment>
<evidence type="ECO:0000259" key="11">
    <source>
        <dbReference type="Pfam" id="PF08221"/>
    </source>
</evidence>
<comment type="similarity">
    <text evidence="2 9">Belongs to the RNA polymerase beta chain family.</text>
</comment>
<dbReference type="EMBL" id="ML002917">
    <property type="protein sequence ID" value="RKP35258.1"/>
    <property type="molecule type" value="Genomic_DNA"/>
</dbReference>
<comment type="subunit">
    <text evidence="3 9">Component of the RNA polymerase III (Pol III) complex consisting of 17 subunits.</text>
</comment>
<dbReference type="InterPro" id="IPR008806">
    <property type="entry name" value="RNA_pol_III_Rpc82_C"/>
</dbReference>
<feature type="domain" description="DNA-directed RNA polymerase III subunit RPC3 winged-helix" evidence="12">
    <location>
        <begin position="386"/>
        <end position="459"/>
    </location>
</feature>
<dbReference type="InterPro" id="IPR036390">
    <property type="entry name" value="WH_DNA-bd_sf"/>
</dbReference>
<keyword evidence="7 9" id="KW-0539">Nucleus</keyword>
<dbReference type="Proteomes" id="UP000268162">
    <property type="component" value="Unassembled WGS sequence"/>
</dbReference>
<dbReference type="SUPFAM" id="SSF46785">
    <property type="entry name" value="Winged helix' DNA-binding domain"/>
    <property type="match status" value="1"/>
</dbReference>
<evidence type="ECO:0000259" key="10">
    <source>
        <dbReference type="Pfam" id="PF05645"/>
    </source>
</evidence>
<dbReference type="Pfam" id="PF08221">
    <property type="entry name" value="HTH_9"/>
    <property type="match status" value="1"/>
</dbReference>
<feature type="domain" description="RNA polymerase III subunit RPC82-related helix-turn-helix" evidence="11">
    <location>
        <begin position="8"/>
        <end position="66"/>
    </location>
</feature>
<dbReference type="Pfam" id="PF05645">
    <property type="entry name" value="RNA_pol_Rpc82"/>
    <property type="match status" value="1"/>
</dbReference>
<dbReference type="AlphaFoldDB" id="A0A4P9ZPY0"/>
<evidence type="ECO:0000313" key="14">
    <source>
        <dbReference type="Proteomes" id="UP000268162"/>
    </source>
</evidence>
<reference evidence="14" key="1">
    <citation type="journal article" date="2018" name="Nat. Microbiol.">
        <title>Leveraging single-cell genomics to expand the fungal tree of life.</title>
        <authorList>
            <person name="Ahrendt S.R."/>
            <person name="Quandt C.A."/>
            <person name="Ciobanu D."/>
            <person name="Clum A."/>
            <person name="Salamov A."/>
            <person name="Andreopoulos B."/>
            <person name="Cheng J.F."/>
            <person name="Woyke T."/>
            <person name="Pelin A."/>
            <person name="Henrissat B."/>
            <person name="Reynolds N.K."/>
            <person name="Benny G.L."/>
            <person name="Smith M.E."/>
            <person name="James T.Y."/>
            <person name="Grigoriev I.V."/>
        </authorList>
    </citation>
    <scope>NUCLEOTIDE SEQUENCE [LARGE SCALE GENOMIC DNA]</scope>
    <source>
        <strain evidence="14">RSA 468</strain>
    </source>
</reference>
<evidence type="ECO:0000313" key="13">
    <source>
        <dbReference type="EMBL" id="RKP35258.1"/>
    </source>
</evidence>
<evidence type="ECO:0000256" key="8">
    <source>
        <dbReference type="ARBA" id="ARBA00025127"/>
    </source>
</evidence>
<evidence type="ECO:0000259" key="12">
    <source>
        <dbReference type="Pfam" id="PF22536"/>
    </source>
</evidence>
<accession>A0A4P9ZPY0</accession>
<keyword evidence="14" id="KW-1185">Reference proteome</keyword>
<keyword evidence="6 9" id="KW-0804">Transcription</keyword>
<feature type="domain" description="RNA polymerase III Rpc82 C -terminal" evidence="10">
    <location>
        <begin position="146"/>
        <end position="379"/>
    </location>
</feature>